<dbReference type="EMBL" id="SLXQ01000003">
    <property type="protein sequence ID" value="TCP54304.1"/>
    <property type="molecule type" value="Genomic_DNA"/>
</dbReference>
<dbReference type="GO" id="GO:0030170">
    <property type="term" value="F:pyridoxal phosphate binding"/>
    <property type="evidence" value="ECO:0007669"/>
    <property type="project" value="InterPro"/>
</dbReference>
<protein>
    <recommendedName>
        <fullName evidence="1">MOSC domain-containing protein</fullName>
    </recommendedName>
</protein>
<dbReference type="InterPro" id="IPR011037">
    <property type="entry name" value="Pyrv_Knase-like_insert_dom_sf"/>
</dbReference>
<dbReference type="AlphaFoldDB" id="A0A4R2QY41"/>
<dbReference type="PROSITE" id="PS51340">
    <property type="entry name" value="MOSC"/>
    <property type="match status" value="1"/>
</dbReference>
<organism evidence="2 3">
    <name type="scientific">Tamaricihabitans halophyticus</name>
    <dbReference type="NCBI Taxonomy" id="1262583"/>
    <lineage>
        <taxon>Bacteria</taxon>
        <taxon>Bacillati</taxon>
        <taxon>Actinomycetota</taxon>
        <taxon>Actinomycetes</taxon>
        <taxon>Pseudonocardiales</taxon>
        <taxon>Pseudonocardiaceae</taxon>
        <taxon>Tamaricihabitans</taxon>
    </lineage>
</organism>
<dbReference type="GO" id="GO:0003824">
    <property type="term" value="F:catalytic activity"/>
    <property type="evidence" value="ECO:0007669"/>
    <property type="project" value="InterPro"/>
</dbReference>
<dbReference type="OrthoDB" id="9793178at2"/>
<proteinExistence type="predicted"/>
<dbReference type="GO" id="GO:0030151">
    <property type="term" value="F:molybdenum ion binding"/>
    <property type="evidence" value="ECO:0007669"/>
    <property type="project" value="InterPro"/>
</dbReference>
<evidence type="ECO:0000259" key="1">
    <source>
        <dbReference type="PROSITE" id="PS51340"/>
    </source>
</evidence>
<gene>
    <name evidence="2" type="ORF">EV191_103349</name>
</gene>
<evidence type="ECO:0000313" key="2">
    <source>
        <dbReference type="EMBL" id="TCP54304.1"/>
    </source>
</evidence>
<dbReference type="Proteomes" id="UP000294911">
    <property type="component" value="Unassembled WGS sequence"/>
</dbReference>
<dbReference type="PANTHER" id="PTHR14237:SF19">
    <property type="entry name" value="MITOCHONDRIAL AMIDOXIME REDUCING COMPONENT 1"/>
    <property type="match status" value="1"/>
</dbReference>
<dbReference type="PANTHER" id="PTHR14237">
    <property type="entry name" value="MOLYBDOPTERIN COFACTOR SULFURASE MOSC"/>
    <property type="match status" value="1"/>
</dbReference>
<evidence type="ECO:0000313" key="3">
    <source>
        <dbReference type="Proteomes" id="UP000294911"/>
    </source>
</evidence>
<dbReference type="RefSeq" id="WP_132877054.1">
    <property type="nucleotide sequence ID" value="NZ_SLXQ01000003.1"/>
</dbReference>
<accession>A0A4R2QY41</accession>
<dbReference type="Pfam" id="PF03473">
    <property type="entry name" value="MOSC"/>
    <property type="match status" value="1"/>
</dbReference>
<dbReference type="InterPro" id="IPR005302">
    <property type="entry name" value="MoCF_Sase_C"/>
</dbReference>
<dbReference type="SUPFAM" id="SSF50800">
    <property type="entry name" value="PK beta-barrel domain-like"/>
    <property type="match status" value="1"/>
</dbReference>
<name>A0A4R2QY41_9PSEU</name>
<sequence>MTATVAELWYYPVKSCAGSRVRTTRVLATGLAQDRSFMLVDADGGVLTQRRAPALAALRPELNADGTRLLLRWPDGAEFDHPVRFAGEQLAVSVFVWAGTAVDQGDAVAEWLTSRLGMQCRLVRADAEHDRVAAGRHDSLLYFADSGALLVTSLSSLDGLNERILESGGDPVPMSRFRPNIVVRGWARAHTEDRVHTLTIGTAKLGFGKDCVRCAVPTVDQETGRKAGPEPIRTLASYRRAPDGGVTFGMKAAVLGEGEISEGDQLIVHDWS</sequence>
<comment type="caution">
    <text evidence="2">The sequence shown here is derived from an EMBL/GenBank/DDBJ whole genome shotgun (WGS) entry which is preliminary data.</text>
</comment>
<dbReference type="SUPFAM" id="SSF141673">
    <property type="entry name" value="MOSC N-terminal domain-like"/>
    <property type="match status" value="1"/>
</dbReference>
<dbReference type="InterPro" id="IPR005303">
    <property type="entry name" value="MOCOS_middle"/>
</dbReference>
<reference evidence="2 3" key="1">
    <citation type="submission" date="2019-03" db="EMBL/GenBank/DDBJ databases">
        <title>Genomic Encyclopedia of Type Strains, Phase IV (KMG-IV): sequencing the most valuable type-strain genomes for metagenomic binning, comparative biology and taxonomic classification.</title>
        <authorList>
            <person name="Goeker M."/>
        </authorList>
    </citation>
    <scope>NUCLEOTIDE SEQUENCE [LARGE SCALE GENOMIC DNA]</scope>
    <source>
        <strain evidence="2 3">DSM 45765</strain>
    </source>
</reference>
<keyword evidence="3" id="KW-1185">Reference proteome</keyword>
<dbReference type="Pfam" id="PF03476">
    <property type="entry name" value="MOSC_N"/>
    <property type="match status" value="1"/>
</dbReference>
<feature type="domain" description="MOSC" evidence="1">
    <location>
        <begin position="120"/>
        <end position="269"/>
    </location>
</feature>